<sequence length="60" mass="6671">MAELVYTRVSADEESTQQQTHLLAPGMPGRRHERRTAVLRPATSPKIPALKRAGFRELSG</sequence>
<feature type="region of interest" description="Disordered" evidence="1">
    <location>
        <begin position="1"/>
        <end position="31"/>
    </location>
</feature>
<keyword evidence="3" id="KW-1185">Reference proteome</keyword>
<evidence type="ECO:0008006" key="4">
    <source>
        <dbReference type="Google" id="ProtNLM"/>
    </source>
</evidence>
<evidence type="ECO:0000256" key="1">
    <source>
        <dbReference type="SAM" id="MobiDB-lite"/>
    </source>
</evidence>
<dbReference type="KEGG" id="daur:Daura_06025"/>
<reference evidence="2" key="1">
    <citation type="submission" date="2021-04" db="EMBL/GenBank/DDBJ databases">
        <title>Dactylosporangium aurantiacum NRRL B-8018 full assembly.</title>
        <authorList>
            <person name="Hartkoorn R.C."/>
            <person name="Beaudoing E."/>
            <person name="Hot D."/>
        </authorList>
    </citation>
    <scope>NUCLEOTIDE SEQUENCE</scope>
    <source>
        <strain evidence="2">NRRL B-8018</strain>
    </source>
</reference>
<accession>A0A9Q9IJ57</accession>
<proteinExistence type="predicted"/>
<name>A0A9Q9IJ57_9ACTN</name>
<protein>
    <recommendedName>
        <fullName evidence="4">Resolvase/invertase-type recombinase catalytic domain-containing protein</fullName>
    </recommendedName>
</protein>
<dbReference type="Proteomes" id="UP001058003">
    <property type="component" value="Chromosome"/>
</dbReference>
<dbReference type="EMBL" id="CP073767">
    <property type="protein sequence ID" value="UWZ55758.1"/>
    <property type="molecule type" value="Genomic_DNA"/>
</dbReference>
<dbReference type="OrthoDB" id="3405463at2"/>
<evidence type="ECO:0000313" key="3">
    <source>
        <dbReference type="Proteomes" id="UP001058003"/>
    </source>
</evidence>
<organism evidence="2 3">
    <name type="scientific">Dactylosporangium aurantiacum</name>
    <dbReference type="NCBI Taxonomy" id="35754"/>
    <lineage>
        <taxon>Bacteria</taxon>
        <taxon>Bacillati</taxon>
        <taxon>Actinomycetota</taxon>
        <taxon>Actinomycetes</taxon>
        <taxon>Micromonosporales</taxon>
        <taxon>Micromonosporaceae</taxon>
        <taxon>Dactylosporangium</taxon>
    </lineage>
</organism>
<dbReference type="RefSeq" id="WP_033358694.1">
    <property type="nucleotide sequence ID" value="NZ_CP073767.1"/>
</dbReference>
<evidence type="ECO:0000313" key="2">
    <source>
        <dbReference type="EMBL" id="UWZ55758.1"/>
    </source>
</evidence>
<gene>
    <name evidence="2" type="ORF">Daura_06025</name>
</gene>
<dbReference type="AlphaFoldDB" id="A0A9Q9IJ57"/>